<dbReference type="AlphaFoldDB" id="B8IKI5"/>
<keyword evidence="1" id="KW-0812">Transmembrane</keyword>
<proteinExistence type="predicted"/>
<dbReference type="KEGG" id="mno:Mnod_1186"/>
<dbReference type="HOGENOM" id="CLU_060263_0_0_5"/>
<dbReference type="Proteomes" id="UP000008207">
    <property type="component" value="Chromosome"/>
</dbReference>
<keyword evidence="1" id="KW-1133">Transmembrane helix</keyword>
<feature type="transmembrane region" description="Helical" evidence="1">
    <location>
        <begin position="122"/>
        <end position="146"/>
    </location>
</feature>
<organism evidence="3 4">
    <name type="scientific">Methylobacterium nodulans (strain LMG 21967 / CNCM I-2342 / ORS 2060)</name>
    <dbReference type="NCBI Taxonomy" id="460265"/>
    <lineage>
        <taxon>Bacteria</taxon>
        <taxon>Pseudomonadati</taxon>
        <taxon>Pseudomonadota</taxon>
        <taxon>Alphaproteobacteria</taxon>
        <taxon>Hyphomicrobiales</taxon>
        <taxon>Methylobacteriaceae</taxon>
        <taxon>Methylobacterium</taxon>
    </lineage>
</organism>
<dbReference type="eggNOG" id="COG3544">
    <property type="taxonomic scope" value="Bacteria"/>
</dbReference>
<dbReference type="InterPro" id="IPR012347">
    <property type="entry name" value="Ferritin-like"/>
</dbReference>
<reference evidence="3 4" key="1">
    <citation type="submission" date="2009-01" db="EMBL/GenBank/DDBJ databases">
        <title>Complete sequence of chromosome of Methylobacterium nodulans ORS 2060.</title>
        <authorList>
            <consortium name="US DOE Joint Genome Institute"/>
            <person name="Lucas S."/>
            <person name="Copeland A."/>
            <person name="Lapidus A."/>
            <person name="Glavina del Rio T."/>
            <person name="Dalin E."/>
            <person name="Tice H."/>
            <person name="Bruce D."/>
            <person name="Goodwin L."/>
            <person name="Pitluck S."/>
            <person name="Sims D."/>
            <person name="Brettin T."/>
            <person name="Detter J.C."/>
            <person name="Han C."/>
            <person name="Larimer F."/>
            <person name="Land M."/>
            <person name="Hauser L."/>
            <person name="Kyrpides N."/>
            <person name="Ivanova N."/>
            <person name="Marx C.J."/>
            <person name="Richardson P."/>
        </authorList>
    </citation>
    <scope>NUCLEOTIDE SEQUENCE [LARGE SCALE GENOMIC DNA]</scope>
    <source>
        <strain evidence="4">LMG 21967 / CNCM I-2342 / ORS 2060</strain>
    </source>
</reference>
<dbReference type="RefSeq" id="WP_015927888.1">
    <property type="nucleotide sequence ID" value="NC_011894.1"/>
</dbReference>
<dbReference type="PANTHER" id="PTHR36933:SF1">
    <property type="entry name" value="SLL0788 PROTEIN"/>
    <property type="match status" value="1"/>
</dbReference>
<feature type="transmembrane region" description="Helical" evidence="1">
    <location>
        <begin position="158"/>
        <end position="178"/>
    </location>
</feature>
<evidence type="ECO:0000259" key="2">
    <source>
        <dbReference type="Pfam" id="PF03713"/>
    </source>
</evidence>
<evidence type="ECO:0000313" key="3">
    <source>
        <dbReference type="EMBL" id="ACL56192.1"/>
    </source>
</evidence>
<dbReference type="Pfam" id="PF03713">
    <property type="entry name" value="DUF305"/>
    <property type="match status" value="1"/>
</dbReference>
<name>B8IKI5_METNO</name>
<feature type="domain" description="DUF305" evidence="2">
    <location>
        <begin position="230"/>
        <end position="371"/>
    </location>
</feature>
<gene>
    <name evidence="3" type="ordered locus">Mnod_1186</name>
</gene>
<evidence type="ECO:0000313" key="4">
    <source>
        <dbReference type="Proteomes" id="UP000008207"/>
    </source>
</evidence>
<feature type="transmembrane region" description="Helical" evidence="1">
    <location>
        <begin position="190"/>
        <end position="215"/>
    </location>
</feature>
<keyword evidence="1" id="KW-0472">Membrane</keyword>
<dbReference type="InterPro" id="IPR005183">
    <property type="entry name" value="DUF305_CopM-like"/>
</dbReference>
<keyword evidence="4" id="KW-1185">Reference proteome</keyword>
<dbReference type="PANTHER" id="PTHR36933">
    <property type="entry name" value="SLL0788 PROTEIN"/>
    <property type="match status" value="1"/>
</dbReference>
<accession>B8IKI5</accession>
<dbReference type="EMBL" id="CP001349">
    <property type="protein sequence ID" value="ACL56192.1"/>
    <property type="molecule type" value="Genomic_DNA"/>
</dbReference>
<sequence>MNLRAHEMGHGAGAPPGLRQVHARRVSPAGLDWRAAALLGLISSSVSTLASQFAAARIGRDAMVDWTVVAAIPLRDGALQVEPGWPVILAGILFHQWADFSWAVVFFGLLGRWTADLRPGVILFLAAPWALLTSSAEWLFLVPVFPFWQPVFTLEQPYWIGFLVHLTSALAYPLFPWLRDRLADRPSPHARAAALGAGLGAAGLLGLGCLAFLGWQGRELPWAGADLAYDQGFIRRMSGHHAQGVALARLGAERAQDSRLRALARLMAAAQAGEIAVFDQWWRSWFRTPPEICSPAERAAMPGMLDPSELDGLARAAPDAFDGAFVRLMTTHHRGAIAMADEAMRRAGDPRLRLMAQAIRHGQRGEIDLMHGAAGLAASRAAVANFLLPLGQAPADRDRHRPSRPDG</sequence>
<evidence type="ECO:0000256" key="1">
    <source>
        <dbReference type="SAM" id="Phobius"/>
    </source>
</evidence>
<dbReference type="Gene3D" id="1.20.1260.10">
    <property type="match status" value="1"/>
</dbReference>
<protein>
    <recommendedName>
        <fullName evidence="2">DUF305 domain-containing protein</fullName>
    </recommendedName>
</protein>